<feature type="coiled-coil region" evidence="1">
    <location>
        <begin position="242"/>
        <end position="276"/>
    </location>
</feature>
<name>A0A8T3VIS8_9EURY</name>
<evidence type="ECO:0000256" key="1">
    <source>
        <dbReference type="SAM" id="Coils"/>
    </source>
</evidence>
<keyword evidence="1" id="KW-0175">Coiled coil</keyword>
<proteinExistence type="predicted"/>
<evidence type="ECO:0000313" key="3">
    <source>
        <dbReference type="Proteomes" id="UP000762703"/>
    </source>
</evidence>
<comment type="caution">
    <text evidence="2">The sequence shown here is derived from an EMBL/GenBank/DDBJ whole genome shotgun (WGS) entry which is preliminary data.</text>
</comment>
<evidence type="ECO:0000313" key="2">
    <source>
        <dbReference type="EMBL" id="MBE6504681.1"/>
    </source>
</evidence>
<organism evidence="2 3">
    <name type="scientific">Methanobrevibacter millerae</name>
    <dbReference type="NCBI Taxonomy" id="230361"/>
    <lineage>
        <taxon>Archaea</taxon>
        <taxon>Methanobacteriati</taxon>
        <taxon>Methanobacteriota</taxon>
        <taxon>Methanomada group</taxon>
        <taxon>Methanobacteria</taxon>
        <taxon>Methanobacteriales</taxon>
        <taxon>Methanobacteriaceae</taxon>
        <taxon>Methanobrevibacter</taxon>
    </lineage>
</organism>
<sequence length="276" mass="32645">MNSLSHISMKNHVYYQYSDYVFKQTVQKRANGVLKLLGIPYTINNIILSEITDLGPKIHRLDFAGETIKNGEDICFVLECQSQLPTDDDILRFFQYVSSLLVLKKKKVELYILCMQKAPYNKKEFVLNDDCTYTMHVISLKDIKAKDIFKRIEDKRYNHISDEDIAALQLIAYTDYSEPALEILKKAHDTVEKLNIAHPNEKEAILYILNILSVNMLDENDYNEFMEVTEMILNPIDRYLINKTRKEEKEKYEEKTEKLKEKYEEEIEKLKEKYEE</sequence>
<feature type="non-terminal residue" evidence="2">
    <location>
        <position position="276"/>
    </location>
</feature>
<dbReference type="RefSeq" id="WP_303736325.1">
    <property type="nucleotide sequence ID" value="NZ_SUTE01000023.1"/>
</dbReference>
<protein>
    <submittedName>
        <fullName evidence="2">Uncharacterized protein</fullName>
    </submittedName>
</protein>
<gene>
    <name evidence="2" type="ORF">E7Z73_02905</name>
</gene>
<accession>A0A8T3VIS8</accession>
<dbReference type="Proteomes" id="UP000762703">
    <property type="component" value="Unassembled WGS sequence"/>
</dbReference>
<dbReference type="AlphaFoldDB" id="A0A8T3VIS8"/>
<dbReference type="EMBL" id="SUTE01000023">
    <property type="protein sequence ID" value="MBE6504681.1"/>
    <property type="molecule type" value="Genomic_DNA"/>
</dbReference>
<reference evidence="2" key="1">
    <citation type="submission" date="2019-04" db="EMBL/GenBank/DDBJ databases">
        <title>Evolution of Biomass-Degrading Anaerobic Consortia Revealed by Metagenomics.</title>
        <authorList>
            <person name="Peng X."/>
        </authorList>
    </citation>
    <scope>NUCLEOTIDE SEQUENCE</scope>
    <source>
        <strain evidence="2">SIG12</strain>
    </source>
</reference>